<evidence type="ECO:0008006" key="2">
    <source>
        <dbReference type="Google" id="ProtNLM"/>
    </source>
</evidence>
<sequence>DANTYVVADQTTGNKGQMTTFTIPDDGSTITKVAQIEHSDSYGSWNSMIPIDKDKVLLAYSGNSNLDGYIKVFEIPEDGSSITETVGYEHAQSGGYYHSLVALDYDTYVLALQGSSSDGFIRTFDYTRAANTVTPRISSAVVAADNATIAVTMNETVFNATGGSGNLEASDFALSLSGGAATLGSTTPTSISKSGNVYTLGMNISGTPTGFEEITVIPVDNSIYDASNNEASTNQVMNQDYLTDKVGPTIVSTVVGANNSNVVVTFSDAVFNSSSGSGALEASDFAVSVSGGTASAVAISSVSVSGTAVTLGITITGIANGSETITVTPAANSV</sequence>
<gene>
    <name evidence="1" type="ORF">METZ01_LOCUS335171</name>
</gene>
<feature type="non-terminal residue" evidence="1">
    <location>
        <position position="334"/>
    </location>
</feature>
<dbReference type="AlphaFoldDB" id="A0A382QBA1"/>
<reference evidence="1" key="1">
    <citation type="submission" date="2018-05" db="EMBL/GenBank/DDBJ databases">
        <authorList>
            <person name="Lanie J.A."/>
            <person name="Ng W.-L."/>
            <person name="Kazmierczak K.M."/>
            <person name="Andrzejewski T.M."/>
            <person name="Davidsen T.M."/>
            <person name="Wayne K.J."/>
            <person name="Tettelin H."/>
            <person name="Glass J.I."/>
            <person name="Rusch D."/>
            <person name="Podicherti R."/>
            <person name="Tsui H.-C.T."/>
            <person name="Winkler M.E."/>
        </authorList>
    </citation>
    <scope>NUCLEOTIDE SEQUENCE</scope>
</reference>
<organism evidence="1">
    <name type="scientific">marine metagenome</name>
    <dbReference type="NCBI Taxonomy" id="408172"/>
    <lineage>
        <taxon>unclassified sequences</taxon>
        <taxon>metagenomes</taxon>
        <taxon>ecological metagenomes</taxon>
    </lineage>
</organism>
<dbReference type="EMBL" id="UINC01112991">
    <property type="protein sequence ID" value="SVC82317.1"/>
    <property type="molecule type" value="Genomic_DNA"/>
</dbReference>
<name>A0A382QBA1_9ZZZZ</name>
<feature type="non-terminal residue" evidence="1">
    <location>
        <position position="1"/>
    </location>
</feature>
<accession>A0A382QBA1</accession>
<proteinExistence type="predicted"/>
<evidence type="ECO:0000313" key="1">
    <source>
        <dbReference type="EMBL" id="SVC82317.1"/>
    </source>
</evidence>
<protein>
    <recommendedName>
        <fullName evidence="2">Bacterial Ig-like domain-containing protein</fullName>
    </recommendedName>
</protein>